<evidence type="ECO:0000313" key="3">
    <source>
        <dbReference type="Proteomes" id="UP001521116"/>
    </source>
</evidence>
<evidence type="ECO:0000256" key="1">
    <source>
        <dbReference type="SAM" id="MobiDB-lite"/>
    </source>
</evidence>
<feature type="compositionally biased region" description="Basic and acidic residues" evidence="1">
    <location>
        <begin position="237"/>
        <end position="247"/>
    </location>
</feature>
<feature type="compositionally biased region" description="Polar residues" evidence="1">
    <location>
        <begin position="248"/>
        <end position="278"/>
    </location>
</feature>
<feature type="region of interest" description="Disordered" evidence="1">
    <location>
        <begin position="202"/>
        <end position="289"/>
    </location>
</feature>
<dbReference type="Proteomes" id="UP001521116">
    <property type="component" value="Unassembled WGS sequence"/>
</dbReference>
<organism evidence="2 3">
    <name type="scientific">Neofusicoccum ribis</name>
    <dbReference type="NCBI Taxonomy" id="45134"/>
    <lineage>
        <taxon>Eukaryota</taxon>
        <taxon>Fungi</taxon>
        <taxon>Dikarya</taxon>
        <taxon>Ascomycota</taxon>
        <taxon>Pezizomycotina</taxon>
        <taxon>Dothideomycetes</taxon>
        <taxon>Dothideomycetes incertae sedis</taxon>
        <taxon>Botryosphaeriales</taxon>
        <taxon>Botryosphaeriaceae</taxon>
        <taxon>Neofusicoccum</taxon>
    </lineage>
</organism>
<keyword evidence="3" id="KW-1185">Reference proteome</keyword>
<comment type="caution">
    <text evidence="2">The sequence shown here is derived from an EMBL/GenBank/DDBJ whole genome shotgun (WGS) entry which is preliminary data.</text>
</comment>
<accession>A0ABR3SBC7</accession>
<sequence>MPTRNRSSPAQWLFRDHSVLVQASDKSWGSFALFFKSDQRKRALISVRLLAELQGFDHPQSLTLSIRPEDIAQCDVSAANALPPEIKNQLVADAAITADADVLVFSVSLKCTGRVIAPATQLPLSPKEHFRSQFLPFYSLCQSESFLFYFPKEQIQETRVQRLEELIGLAQAGKLCSFPLDVRRLGGGKGVQETDWRVFHVPETPPPYVAADAERDRSLHTSCKRPRAGGQGPRIATSDDERTHVSDSEASLSQQWTNTTSTPSSPAQRTHVSKSQLSPPEYGGEKSPRLPQSLIEVAPSSLDATEHFRQSVRQIIRDVLPDALREVLPEALLRSASSRELFDEKLELLLADRVDSRLETLVDAKLPAIVQEKIGPEVDEQLGDQLADVQDSNELRLNETVEDALVEIKATRDECVKDMEEVRRETVAELEMEARQIKDDAAISIADRAETMGRVAELKDEHLARERDYAVLRQETQCAGLRTSRRAASV</sequence>
<name>A0ABR3SBC7_9PEZI</name>
<proteinExistence type="predicted"/>
<protein>
    <submittedName>
        <fullName evidence="2">Uncharacterized protein</fullName>
    </submittedName>
</protein>
<reference evidence="2 3" key="1">
    <citation type="submission" date="2024-02" db="EMBL/GenBank/DDBJ databases">
        <title>De novo assembly and annotation of 12 fungi associated with fruit tree decline syndrome in Ontario, Canada.</title>
        <authorList>
            <person name="Sulman M."/>
            <person name="Ellouze W."/>
            <person name="Ilyukhin E."/>
        </authorList>
    </citation>
    <scope>NUCLEOTIDE SEQUENCE [LARGE SCALE GENOMIC DNA]</scope>
    <source>
        <strain evidence="2 3">M1-105</strain>
    </source>
</reference>
<evidence type="ECO:0000313" key="2">
    <source>
        <dbReference type="EMBL" id="KAL1616077.1"/>
    </source>
</evidence>
<dbReference type="EMBL" id="JAJVDC020000280">
    <property type="protein sequence ID" value="KAL1616077.1"/>
    <property type="molecule type" value="Genomic_DNA"/>
</dbReference>
<gene>
    <name evidence="2" type="ORF">SLS56_011558</name>
</gene>